<proteinExistence type="predicted"/>
<comment type="caution">
    <text evidence="2">The sequence shown here is derived from an EMBL/GenBank/DDBJ whole genome shotgun (WGS) entry which is preliminary data.</text>
</comment>
<dbReference type="AlphaFoldDB" id="A0A4R4D555"/>
<dbReference type="EMBL" id="SKBM01000044">
    <property type="protein sequence ID" value="TCZ52951.1"/>
    <property type="molecule type" value="Genomic_DNA"/>
</dbReference>
<dbReference type="Proteomes" id="UP000295023">
    <property type="component" value="Unassembled WGS sequence"/>
</dbReference>
<dbReference type="Pfam" id="PF13340">
    <property type="entry name" value="DUF4096"/>
    <property type="match status" value="1"/>
</dbReference>
<evidence type="ECO:0000259" key="1">
    <source>
        <dbReference type="Pfam" id="PF13340"/>
    </source>
</evidence>
<dbReference type="InterPro" id="IPR025161">
    <property type="entry name" value="IS402-like_dom"/>
</dbReference>
<protein>
    <submittedName>
        <fullName evidence="2">Transposase</fullName>
    </submittedName>
</protein>
<sequence length="82" mass="9297">MWTAITRAEHRREGLRFPSDLTDAEWAVVGPLLPAPSAVGRTPDWPRRALLEAIFYVLRGGIPWRYLPRCGAWSCPACWAMC</sequence>
<gene>
    <name evidence="2" type="ORF">EXY23_25700</name>
</gene>
<accession>A0A4R4D555</accession>
<name>A0A4R4D555_9PROT</name>
<organism evidence="2 3">
    <name type="scientific">Roseicella aquatilis</name>
    <dbReference type="NCBI Taxonomy" id="2527868"/>
    <lineage>
        <taxon>Bacteria</taxon>
        <taxon>Pseudomonadati</taxon>
        <taxon>Pseudomonadota</taxon>
        <taxon>Alphaproteobacteria</taxon>
        <taxon>Acetobacterales</taxon>
        <taxon>Roseomonadaceae</taxon>
        <taxon>Roseicella</taxon>
    </lineage>
</organism>
<keyword evidence="3" id="KW-1185">Reference proteome</keyword>
<reference evidence="2 3" key="1">
    <citation type="submission" date="2019-03" db="EMBL/GenBank/DDBJ databases">
        <title>Paracraurococcus aquatilis NE82 genome sequence.</title>
        <authorList>
            <person name="Zhao Y."/>
            <person name="Du Z."/>
        </authorList>
    </citation>
    <scope>NUCLEOTIDE SEQUENCE [LARGE SCALE GENOMIC DNA]</scope>
    <source>
        <strain evidence="2 3">NE82</strain>
    </source>
</reference>
<dbReference type="OrthoDB" id="7278099at2"/>
<feature type="domain" description="Insertion element IS402-like" evidence="1">
    <location>
        <begin position="21"/>
        <end position="74"/>
    </location>
</feature>
<evidence type="ECO:0000313" key="2">
    <source>
        <dbReference type="EMBL" id="TCZ52951.1"/>
    </source>
</evidence>
<dbReference type="PANTHER" id="PTHR30007">
    <property type="entry name" value="PHP DOMAIN PROTEIN"/>
    <property type="match status" value="1"/>
</dbReference>
<evidence type="ECO:0000313" key="3">
    <source>
        <dbReference type="Proteomes" id="UP000295023"/>
    </source>
</evidence>